<name>A0A2C9DYU0_UREP2</name>
<dbReference type="GeneID" id="29672631"/>
<proteinExistence type="predicted"/>
<feature type="signal peptide" evidence="2">
    <location>
        <begin position="1"/>
        <end position="25"/>
    </location>
</feature>
<organism evidence="3 4">
    <name type="scientific">Ureaplasma parvum serovar 3 (strain ATCC 27815 / 27 / NCTC 11736)</name>
    <dbReference type="NCBI Taxonomy" id="505682"/>
    <lineage>
        <taxon>Bacteria</taxon>
        <taxon>Bacillati</taxon>
        <taxon>Mycoplasmatota</taxon>
        <taxon>Mycoplasmoidales</taxon>
        <taxon>Mycoplasmoidaceae</taxon>
        <taxon>Ureaplasma</taxon>
    </lineage>
</organism>
<dbReference type="RefSeq" id="WP_006689232.1">
    <property type="nucleotide sequence ID" value="NC_010503.1"/>
</dbReference>
<keyword evidence="1" id="KW-0175">Coiled coil</keyword>
<feature type="chain" id="PRO_5013401789" evidence="2">
    <location>
        <begin position="26"/>
        <end position="105"/>
    </location>
</feature>
<protein>
    <submittedName>
        <fullName evidence="3">Putative lipoprotein</fullName>
    </submittedName>
</protein>
<dbReference type="HOGENOM" id="CLU_2235420_0_0_14"/>
<dbReference type="EMBL" id="CP000942">
    <property type="protein sequence ID" value="ACA33136.1"/>
    <property type="molecule type" value="Genomic_DNA"/>
</dbReference>
<keyword evidence="3" id="KW-0449">Lipoprotein</keyword>
<dbReference type="AlphaFoldDB" id="A0A2C9DYU0"/>
<dbReference type="KEGG" id="upa:UPA3_0232"/>
<evidence type="ECO:0000256" key="1">
    <source>
        <dbReference type="SAM" id="Coils"/>
    </source>
</evidence>
<dbReference type="Proteomes" id="UP000002162">
    <property type="component" value="Chromosome"/>
</dbReference>
<dbReference type="PROSITE" id="PS51257">
    <property type="entry name" value="PROKAR_LIPOPROTEIN"/>
    <property type="match status" value="1"/>
</dbReference>
<reference evidence="3 4" key="1">
    <citation type="submission" date="2008-02" db="EMBL/GenBank/DDBJ databases">
        <title>Genome sequence of Ureaplasma parvum serovar 3.</title>
        <authorList>
            <person name="Methe B.A."/>
            <person name="Glass J."/>
            <person name="Waites K."/>
            <person name="Shrivastava S."/>
        </authorList>
    </citation>
    <scope>NUCLEOTIDE SEQUENCE [LARGE SCALE GENOMIC DNA]</scope>
    <source>
        <strain evidence="4">ATCC 27815 / 27 / NCTC 11736</strain>
    </source>
</reference>
<evidence type="ECO:0000256" key="2">
    <source>
        <dbReference type="SAM" id="SignalP"/>
    </source>
</evidence>
<gene>
    <name evidence="3" type="ordered locus">UPA3_0232</name>
</gene>
<sequence length="105" mass="11782">MKKWQKILTIALPTSLLVAIPIVVASCSTKSEAQKEFEKTYKEYLSWLDKLASKMPALKEAFSTLKEEINKQINKSEKLSDEAYKALTASLKVSIDGMKKTLGQN</sequence>
<feature type="coiled-coil region" evidence="1">
    <location>
        <begin position="48"/>
        <end position="82"/>
    </location>
</feature>
<evidence type="ECO:0000313" key="4">
    <source>
        <dbReference type="Proteomes" id="UP000002162"/>
    </source>
</evidence>
<evidence type="ECO:0000313" key="3">
    <source>
        <dbReference type="EMBL" id="ACA33136.1"/>
    </source>
</evidence>
<keyword evidence="2" id="KW-0732">Signal</keyword>
<accession>A0A2C9DYU0</accession>